<dbReference type="STRING" id="1165689.SAMN02927914_00141"/>
<evidence type="ECO:0000256" key="1">
    <source>
        <dbReference type="SAM" id="Phobius"/>
    </source>
</evidence>
<protein>
    <submittedName>
        <fullName evidence="2">Uncharacterized protein</fullName>
    </submittedName>
</protein>
<keyword evidence="1" id="KW-0472">Membrane</keyword>
<name>A0A1G5V0H6_9HYPH</name>
<keyword evidence="1" id="KW-1133">Transmembrane helix</keyword>
<dbReference type="AlphaFoldDB" id="A0A1G5V0H6"/>
<proteinExistence type="predicted"/>
<evidence type="ECO:0000313" key="3">
    <source>
        <dbReference type="Proteomes" id="UP000198588"/>
    </source>
</evidence>
<feature type="transmembrane region" description="Helical" evidence="1">
    <location>
        <begin position="9"/>
        <end position="27"/>
    </location>
</feature>
<dbReference type="OrthoDB" id="8404829at2"/>
<dbReference type="Proteomes" id="UP000198588">
    <property type="component" value="Unassembled WGS sequence"/>
</dbReference>
<reference evidence="2 3" key="1">
    <citation type="submission" date="2016-10" db="EMBL/GenBank/DDBJ databases">
        <authorList>
            <person name="de Groot N.N."/>
        </authorList>
    </citation>
    <scope>NUCLEOTIDE SEQUENCE [LARGE SCALE GENOMIC DNA]</scope>
    <source>
        <strain evidence="2 3">CGMCC 1.12097</strain>
    </source>
</reference>
<organism evidence="2 3">
    <name type="scientific">Mesorhizobium qingshengii</name>
    <dbReference type="NCBI Taxonomy" id="1165689"/>
    <lineage>
        <taxon>Bacteria</taxon>
        <taxon>Pseudomonadati</taxon>
        <taxon>Pseudomonadota</taxon>
        <taxon>Alphaproteobacteria</taxon>
        <taxon>Hyphomicrobiales</taxon>
        <taxon>Phyllobacteriaceae</taxon>
        <taxon>Mesorhizobium</taxon>
    </lineage>
</organism>
<keyword evidence="1" id="KW-0812">Transmembrane</keyword>
<accession>A0A1G5V0H6</accession>
<feature type="transmembrane region" description="Helical" evidence="1">
    <location>
        <begin position="39"/>
        <end position="58"/>
    </location>
</feature>
<sequence length="233" mass="26382">MATDRLDRIALVLSAGAIGFCFGEWLAPAMKDQRIQWETLITGMLAIAAAAWSVRAAMRVDNEQERRHREIYRLTLRADRLRVQRAQHPASVWLRKVHAEGNHWLERYESERVKGVAPSEEVMDGLLIEADKFVNSVRDVSLADAADLFDPLMTQRYRLLMARAGKIEQAASYLRAHRLVVTLPGNQNELPKFTAGLVVVFNAILGEADVFADDLTKLAFEYTTDSPRARVRH</sequence>
<evidence type="ECO:0000313" key="2">
    <source>
        <dbReference type="EMBL" id="SDA39391.1"/>
    </source>
</evidence>
<gene>
    <name evidence="2" type="ORF">SAMN02927914_00141</name>
</gene>
<dbReference type="EMBL" id="FMXM01000002">
    <property type="protein sequence ID" value="SDA39391.1"/>
    <property type="molecule type" value="Genomic_DNA"/>
</dbReference>
<dbReference type="RefSeq" id="WP_091574735.1">
    <property type="nucleotide sequence ID" value="NZ_FMXM01000002.1"/>
</dbReference>